<proteinExistence type="predicted"/>
<keyword evidence="2" id="KW-0732">Signal</keyword>
<reference evidence="3" key="2">
    <citation type="submission" date="2022-06" db="UniProtKB">
        <authorList>
            <consortium name="EnsemblMetazoa"/>
        </authorList>
    </citation>
    <scope>IDENTIFICATION</scope>
    <source>
        <strain evidence="3">PS312</strain>
    </source>
</reference>
<dbReference type="AlphaFoldDB" id="A0A2A6D380"/>
<gene>
    <name evidence="3" type="primary">WBGene00284332</name>
</gene>
<dbReference type="Proteomes" id="UP000005239">
    <property type="component" value="Unassembled WGS sequence"/>
</dbReference>
<accession>A0A8R1Z595</accession>
<evidence type="ECO:0000256" key="1">
    <source>
        <dbReference type="SAM" id="MobiDB-lite"/>
    </source>
</evidence>
<protein>
    <submittedName>
        <fullName evidence="3">Uncharacterized protein</fullName>
    </submittedName>
</protein>
<feature type="compositionally biased region" description="Basic and acidic residues" evidence="1">
    <location>
        <begin position="43"/>
        <end position="59"/>
    </location>
</feature>
<sequence>MEIATIRVMLVTMSTICAAENNPAAIERQVRLKRNGKPSSEMEEMKPLHTDRATDHADMLELEESQ</sequence>
<reference evidence="4" key="1">
    <citation type="journal article" date="2008" name="Nat. Genet.">
        <title>The Pristionchus pacificus genome provides a unique perspective on nematode lifestyle and parasitism.</title>
        <authorList>
            <person name="Dieterich C."/>
            <person name="Clifton S.W."/>
            <person name="Schuster L.N."/>
            <person name="Chinwalla A."/>
            <person name="Delehaunty K."/>
            <person name="Dinkelacker I."/>
            <person name="Fulton L."/>
            <person name="Fulton R."/>
            <person name="Godfrey J."/>
            <person name="Minx P."/>
            <person name="Mitreva M."/>
            <person name="Roeseler W."/>
            <person name="Tian H."/>
            <person name="Witte H."/>
            <person name="Yang S.P."/>
            <person name="Wilson R.K."/>
            <person name="Sommer R.J."/>
        </authorList>
    </citation>
    <scope>NUCLEOTIDE SEQUENCE [LARGE SCALE GENOMIC DNA]</scope>
    <source>
        <strain evidence="4">PS312</strain>
    </source>
</reference>
<accession>A0A2A6D380</accession>
<feature type="region of interest" description="Disordered" evidence="1">
    <location>
        <begin position="34"/>
        <end position="66"/>
    </location>
</feature>
<dbReference type="EnsemblMetazoa" id="PPA45963.1">
    <property type="protein sequence ID" value="PPA45963.1"/>
    <property type="gene ID" value="WBGene00284332"/>
</dbReference>
<name>A0A2A6D380_PRIPA</name>
<evidence type="ECO:0000313" key="4">
    <source>
        <dbReference type="Proteomes" id="UP000005239"/>
    </source>
</evidence>
<keyword evidence="4" id="KW-1185">Reference proteome</keyword>
<feature type="chain" id="PRO_5043837017" evidence="2">
    <location>
        <begin position="20"/>
        <end position="66"/>
    </location>
</feature>
<evidence type="ECO:0000313" key="3">
    <source>
        <dbReference type="EnsemblMetazoa" id="PPA45963.1"/>
    </source>
</evidence>
<feature type="signal peptide" evidence="2">
    <location>
        <begin position="1"/>
        <end position="19"/>
    </location>
</feature>
<organism evidence="3 4">
    <name type="scientific">Pristionchus pacificus</name>
    <name type="common">Parasitic nematode worm</name>
    <dbReference type="NCBI Taxonomy" id="54126"/>
    <lineage>
        <taxon>Eukaryota</taxon>
        <taxon>Metazoa</taxon>
        <taxon>Ecdysozoa</taxon>
        <taxon>Nematoda</taxon>
        <taxon>Chromadorea</taxon>
        <taxon>Rhabditida</taxon>
        <taxon>Rhabditina</taxon>
        <taxon>Diplogasteromorpha</taxon>
        <taxon>Diplogasteroidea</taxon>
        <taxon>Neodiplogasteridae</taxon>
        <taxon>Pristionchus</taxon>
    </lineage>
</organism>
<evidence type="ECO:0000256" key="2">
    <source>
        <dbReference type="SAM" id="SignalP"/>
    </source>
</evidence>